<feature type="coiled-coil region" evidence="1">
    <location>
        <begin position="185"/>
        <end position="226"/>
    </location>
</feature>
<gene>
    <name evidence="2" type="primary">smc_3</name>
    <name evidence="2" type="ORF">BG846_03803</name>
</gene>
<evidence type="ECO:0000313" key="2">
    <source>
        <dbReference type="EMBL" id="OSY50635.1"/>
    </source>
</evidence>
<evidence type="ECO:0000256" key="1">
    <source>
        <dbReference type="SAM" id="Coils"/>
    </source>
</evidence>
<organism evidence="2 3">
    <name type="scientific">Streptomyces fradiae ATCC 10745 = DSM 40063</name>
    <dbReference type="NCBI Taxonomy" id="1319510"/>
    <lineage>
        <taxon>Bacteria</taxon>
        <taxon>Bacillati</taxon>
        <taxon>Actinomycetota</taxon>
        <taxon>Actinomycetes</taxon>
        <taxon>Kitasatosporales</taxon>
        <taxon>Streptomycetaceae</taxon>
        <taxon>Streptomyces</taxon>
    </lineage>
</organism>
<sequence>MTDLQATLRDRFGAAVSPPLLDLHGRPRRTHTPEAVQAVCEIADSVLATGDAEIQRLRSYVDRYRIGLVGMSRRATRFRIAWRNARQRAARYRTETQQLRARVAELEQQAAIDTQVMAKGDADWNEARDAVQKWRAHAEQWQKWGEQHRDRADRYRYRLAKSEQGRCNLRGLLEHHRDQGSLGALRAAHNRLDRALRACARYRARVAELEAAEAAAEQRADRLAADLQAELDVNRRLFTQRQEMAAERYAWQERGDRAEARARALEAARDRVCALADRLADGTEAGFRTALAIRDALDGPARPGPQP</sequence>
<protein>
    <submittedName>
        <fullName evidence="2">Chromosome partition protein Smc</fullName>
    </submittedName>
</protein>
<dbReference type="Proteomes" id="UP000194318">
    <property type="component" value="Unassembled WGS sequence"/>
</dbReference>
<dbReference type="GeneID" id="91402616"/>
<evidence type="ECO:0000313" key="3">
    <source>
        <dbReference type="Proteomes" id="UP000194318"/>
    </source>
</evidence>
<proteinExistence type="predicted"/>
<reference evidence="2 3" key="1">
    <citation type="submission" date="2016-09" db="EMBL/GenBank/DDBJ databases">
        <title>Streptomyces fradiae DSM40063, a candidate organism with high potential of specific P450 cytochromes.</title>
        <authorList>
            <person name="Grumaz C."/>
            <person name="Vainshtein Y."/>
            <person name="Kirstahler P."/>
            <person name="Sohn K."/>
        </authorList>
    </citation>
    <scope>NUCLEOTIDE SEQUENCE [LARGE SCALE GENOMIC DNA]</scope>
    <source>
        <strain evidence="2 3">DSM 40063</strain>
    </source>
</reference>
<dbReference type="EMBL" id="MIFZ01000278">
    <property type="protein sequence ID" value="OSY50635.1"/>
    <property type="molecule type" value="Genomic_DNA"/>
</dbReference>
<dbReference type="AlphaFoldDB" id="A0A1Y2NT16"/>
<keyword evidence="1" id="KW-0175">Coiled coil</keyword>
<comment type="caution">
    <text evidence="2">The sequence shown here is derived from an EMBL/GenBank/DDBJ whole genome shotgun (WGS) entry which is preliminary data.</text>
</comment>
<dbReference type="RefSeq" id="WP_085921468.1">
    <property type="nucleotide sequence ID" value="NZ_CP023696.1"/>
</dbReference>
<accession>A0A1Y2NT16</accession>
<name>A0A1Y2NT16_STRFR</name>